<dbReference type="eggNOG" id="KOG1532">
    <property type="taxonomic scope" value="Eukaryota"/>
</dbReference>
<keyword evidence="3 5" id="KW-0378">Hydrolase</keyword>
<evidence type="ECO:0000256" key="5">
    <source>
        <dbReference type="RuleBase" id="RU365059"/>
    </source>
</evidence>
<dbReference type="KEGG" id="obr:102705331"/>
<keyword evidence="5" id="KW-0963">Cytoplasm</keyword>
<evidence type="ECO:0000256" key="2">
    <source>
        <dbReference type="ARBA" id="ARBA00022741"/>
    </source>
</evidence>
<dbReference type="AlphaFoldDB" id="J3LN60"/>
<feature type="region of interest" description="Disordered" evidence="6">
    <location>
        <begin position="1"/>
        <end position="52"/>
    </location>
</feature>
<reference evidence="7" key="1">
    <citation type="journal article" date="2013" name="Nat. Commun.">
        <title>Whole-genome sequencing of Oryza brachyantha reveals mechanisms underlying Oryza genome evolution.</title>
        <authorList>
            <person name="Chen J."/>
            <person name="Huang Q."/>
            <person name="Gao D."/>
            <person name="Wang J."/>
            <person name="Lang Y."/>
            <person name="Liu T."/>
            <person name="Li B."/>
            <person name="Bai Z."/>
            <person name="Luis Goicoechea J."/>
            <person name="Liang C."/>
            <person name="Chen C."/>
            <person name="Zhang W."/>
            <person name="Sun S."/>
            <person name="Liao Y."/>
            <person name="Zhang X."/>
            <person name="Yang L."/>
            <person name="Song C."/>
            <person name="Wang M."/>
            <person name="Shi J."/>
            <person name="Liu G."/>
            <person name="Liu J."/>
            <person name="Zhou H."/>
            <person name="Zhou W."/>
            <person name="Yu Q."/>
            <person name="An N."/>
            <person name="Chen Y."/>
            <person name="Cai Q."/>
            <person name="Wang B."/>
            <person name="Liu B."/>
            <person name="Min J."/>
            <person name="Huang Y."/>
            <person name="Wu H."/>
            <person name="Li Z."/>
            <person name="Zhang Y."/>
            <person name="Yin Y."/>
            <person name="Song W."/>
            <person name="Jiang J."/>
            <person name="Jackson S.A."/>
            <person name="Wing R.A."/>
            <person name="Wang J."/>
            <person name="Chen M."/>
        </authorList>
    </citation>
    <scope>NUCLEOTIDE SEQUENCE [LARGE SCALE GENOMIC DNA]</scope>
    <source>
        <strain evidence="7">cv. IRGC 101232</strain>
    </source>
</reference>
<dbReference type="PANTHER" id="PTHR21231">
    <property type="entry name" value="XPA-BINDING PROTEIN 1-RELATED"/>
    <property type="match status" value="1"/>
</dbReference>
<organism evidence="7">
    <name type="scientific">Oryza brachyantha</name>
    <name type="common">malo sina</name>
    <dbReference type="NCBI Taxonomy" id="4533"/>
    <lineage>
        <taxon>Eukaryota</taxon>
        <taxon>Viridiplantae</taxon>
        <taxon>Streptophyta</taxon>
        <taxon>Embryophyta</taxon>
        <taxon>Tracheophyta</taxon>
        <taxon>Spermatophyta</taxon>
        <taxon>Magnoliopsida</taxon>
        <taxon>Liliopsida</taxon>
        <taxon>Poales</taxon>
        <taxon>Poaceae</taxon>
        <taxon>BOP clade</taxon>
        <taxon>Oryzoideae</taxon>
        <taxon>Oryzeae</taxon>
        <taxon>Oryzinae</taxon>
        <taxon>Oryza</taxon>
    </lineage>
</organism>
<evidence type="ECO:0000313" key="7">
    <source>
        <dbReference type="EnsemblPlants" id="OB03G24860.1"/>
    </source>
</evidence>
<evidence type="ECO:0000256" key="3">
    <source>
        <dbReference type="ARBA" id="ARBA00022801"/>
    </source>
</evidence>
<dbReference type="RefSeq" id="XP_015689702.1">
    <property type="nucleotide sequence ID" value="XM_015834216.2"/>
</dbReference>
<dbReference type="OrthoDB" id="243313at2759"/>
<comment type="similarity">
    <text evidence="1 5">Belongs to the GPN-loop GTPase family.</text>
</comment>
<keyword evidence="8" id="KW-1185">Reference proteome</keyword>
<dbReference type="SUPFAM" id="SSF52540">
    <property type="entry name" value="P-loop containing nucleoside triphosphate hydrolases"/>
    <property type="match status" value="1"/>
</dbReference>
<dbReference type="EC" id="3.6.5.-" evidence="5"/>
<feature type="compositionally biased region" description="Acidic residues" evidence="6">
    <location>
        <begin position="364"/>
        <end position="376"/>
    </location>
</feature>
<dbReference type="STRING" id="4533.J3LN60"/>
<dbReference type="FunFam" id="3.40.50.300:FF:000817">
    <property type="entry name" value="GPN-loop GTPase 1"/>
    <property type="match status" value="1"/>
</dbReference>
<dbReference type="CDD" id="cd17870">
    <property type="entry name" value="GPN1"/>
    <property type="match status" value="1"/>
</dbReference>
<feature type="compositionally biased region" description="Basic and acidic residues" evidence="6">
    <location>
        <begin position="22"/>
        <end position="40"/>
    </location>
</feature>
<dbReference type="Pfam" id="PF03029">
    <property type="entry name" value="ATP_bind_1"/>
    <property type="match status" value="1"/>
</dbReference>
<dbReference type="GO" id="GO:0003924">
    <property type="term" value="F:GTPase activity"/>
    <property type="evidence" value="ECO:0007669"/>
    <property type="project" value="InterPro"/>
</dbReference>
<dbReference type="InterPro" id="IPR030230">
    <property type="entry name" value="Gpn1/Npa3/XAB1"/>
</dbReference>
<keyword evidence="4 5" id="KW-0342">GTP-binding</keyword>
<sequence length="396" mass="44119">MDVDSDPAAEGKPTQMDLEDQTDTKGKGKAEDEGKGKGEELADSIGSLSIGPERTNFKKKPVIIIVIGMAGTGKTTFMHRLVCHTQASNMRGYVLNLDPAVMTLPFGANIDIRDTVRYKEVMKEYGLGPNGGILTSLNLFSTKFDEVISVIERRADQLDYVLVDTPGQIEIFTWSASGAIITEAFASTFPTVIAYVVDTPRSSSPATFMSNMLYACSILYKTRLPLVLTFNKVDVAKHEFALEWMEDFEAFQTSLESDSSYSSTFTRSLSLVLDEFYKNLRSVGVSAVSGAGVNAFFEAIEASAKEYMENYRADLDKRIAEKERLEAERRKENMERLQRDMEKSKGQTVVLSTGLKDKNRASEMMDDADEEEEEALEDIRISDDDEDEDDGEDEEV</sequence>
<dbReference type="Gene3D" id="3.40.50.300">
    <property type="entry name" value="P-loop containing nucleotide triphosphate hydrolases"/>
    <property type="match status" value="1"/>
</dbReference>
<keyword evidence="2 5" id="KW-0547">Nucleotide-binding</keyword>
<protein>
    <recommendedName>
        <fullName evidence="5">GPN-loop GTPase</fullName>
        <ecNumber evidence="5">3.6.5.-</ecNumber>
    </recommendedName>
</protein>
<dbReference type="Proteomes" id="UP000006038">
    <property type="component" value="Chromosome 3"/>
</dbReference>
<evidence type="ECO:0000313" key="8">
    <source>
        <dbReference type="Proteomes" id="UP000006038"/>
    </source>
</evidence>
<evidence type="ECO:0000256" key="6">
    <source>
        <dbReference type="SAM" id="MobiDB-lite"/>
    </source>
</evidence>
<dbReference type="GO" id="GO:0005737">
    <property type="term" value="C:cytoplasm"/>
    <property type="evidence" value="ECO:0007669"/>
    <property type="project" value="UniProtKB-SubCell"/>
</dbReference>
<dbReference type="EnsemblPlants" id="OB03G24860.1">
    <property type="protein sequence ID" value="OB03G24860.1"/>
    <property type="gene ID" value="OB03G24860"/>
</dbReference>
<accession>J3LN60</accession>
<gene>
    <name evidence="7" type="primary">LOC102705331</name>
</gene>
<dbReference type="Gramene" id="OB03G24860.1">
    <property type="protein sequence ID" value="OB03G24860.1"/>
    <property type="gene ID" value="OB03G24860"/>
</dbReference>
<comment type="subunit">
    <text evidence="5">Binds to RNA polymerase II.</text>
</comment>
<feature type="compositionally biased region" description="Basic and acidic residues" evidence="6">
    <location>
        <begin position="329"/>
        <end position="345"/>
    </location>
</feature>
<dbReference type="GO" id="GO:0005634">
    <property type="term" value="C:nucleus"/>
    <property type="evidence" value="ECO:0007669"/>
    <property type="project" value="UniProtKB-SubCell"/>
</dbReference>
<dbReference type="PANTHER" id="PTHR21231:SF8">
    <property type="entry name" value="GPN-LOOP GTPASE 1"/>
    <property type="match status" value="1"/>
</dbReference>
<dbReference type="GeneID" id="102705331"/>
<name>J3LN60_ORYBR</name>
<dbReference type="OMA" id="MIIVFNK"/>
<evidence type="ECO:0000256" key="4">
    <source>
        <dbReference type="ARBA" id="ARBA00023134"/>
    </source>
</evidence>
<dbReference type="InterPro" id="IPR027417">
    <property type="entry name" value="P-loop_NTPase"/>
</dbReference>
<comment type="subcellular location">
    <subcellularLocation>
        <location evidence="5">Cytoplasm</location>
    </subcellularLocation>
    <subcellularLocation>
        <location evidence="5">Nucleus</location>
    </subcellularLocation>
</comment>
<feature type="region of interest" description="Disordered" evidence="6">
    <location>
        <begin position="329"/>
        <end position="396"/>
    </location>
</feature>
<feature type="compositionally biased region" description="Acidic residues" evidence="6">
    <location>
        <begin position="383"/>
        <end position="396"/>
    </location>
</feature>
<proteinExistence type="inferred from homology"/>
<dbReference type="HOGENOM" id="CLU_037460_1_1_1"/>
<dbReference type="InterPro" id="IPR004130">
    <property type="entry name" value="Gpn"/>
</dbReference>
<dbReference type="GO" id="GO:0005525">
    <property type="term" value="F:GTP binding"/>
    <property type="evidence" value="ECO:0007669"/>
    <property type="project" value="UniProtKB-KW"/>
</dbReference>
<dbReference type="RefSeq" id="XP_006651321.1">
    <property type="nucleotide sequence ID" value="XM_006651258.3"/>
</dbReference>
<reference evidence="7" key="2">
    <citation type="submission" date="2013-04" db="UniProtKB">
        <authorList>
            <consortium name="EnsemblPlants"/>
        </authorList>
    </citation>
    <scope>IDENTIFICATION</scope>
</reference>
<comment type="function">
    <text evidence="5">Small GTPase required for proper nuclear import of RNA polymerase II (RNAPII). May act at an RNAP assembly step prior to nuclear import.</text>
</comment>
<evidence type="ECO:0000256" key="1">
    <source>
        <dbReference type="ARBA" id="ARBA00005290"/>
    </source>
</evidence>